<comment type="caution">
    <text evidence="1">The sequence shown here is derived from an EMBL/GenBank/DDBJ whole genome shotgun (WGS) entry which is preliminary data.</text>
</comment>
<keyword evidence="2" id="KW-1185">Reference proteome</keyword>
<evidence type="ECO:0000313" key="1">
    <source>
        <dbReference type="EMBL" id="OJI95560.1"/>
    </source>
</evidence>
<proteinExistence type="predicted"/>
<reference evidence="1 2" key="1">
    <citation type="submission" date="2016-10" db="EMBL/GenBank/DDBJ databases">
        <title>Genome sequence of Planktotalea frisia SH6-1.</title>
        <authorList>
            <person name="Poehlein A."/>
            <person name="Bakenhus I."/>
            <person name="Voget S."/>
            <person name="Brinkhoff T."/>
            <person name="Simon M."/>
        </authorList>
    </citation>
    <scope>NUCLEOTIDE SEQUENCE [LARGE SCALE GENOMIC DNA]</scope>
    <source>
        <strain evidence="1 2">SH6-1</strain>
    </source>
</reference>
<name>A0A1L9P1Y1_9RHOB</name>
<evidence type="ECO:0000313" key="2">
    <source>
        <dbReference type="Proteomes" id="UP000184514"/>
    </source>
</evidence>
<organism evidence="1 2">
    <name type="scientific">Planktotalea frisia</name>
    <dbReference type="NCBI Taxonomy" id="696762"/>
    <lineage>
        <taxon>Bacteria</taxon>
        <taxon>Pseudomonadati</taxon>
        <taxon>Pseudomonadota</taxon>
        <taxon>Alphaproteobacteria</taxon>
        <taxon>Rhodobacterales</taxon>
        <taxon>Paracoccaceae</taxon>
        <taxon>Planktotalea</taxon>
    </lineage>
</organism>
<dbReference type="RefSeq" id="WP_245812200.1">
    <property type="nucleotide sequence ID" value="NZ_JABBAN010000013.1"/>
</dbReference>
<dbReference type="EMBL" id="MLCB01000015">
    <property type="protein sequence ID" value="OJI95560.1"/>
    <property type="molecule type" value="Genomic_DNA"/>
</dbReference>
<dbReference type="AlphaFoldDB" id="A0A1L9P1Y1"/>
<gene>
    <name evidence="1" type="ORF">PFRI_01920</name>
</gene>
<dbReference type="STRING" id="696762.PFRI_01920"/>
<protein>
    <submittedName>
        <fullName evidence="1">Uncharacterized protein</fullName>
    </submittedName>
</protein>
<sequence>MAQGSKRNILLVVGALVLAGAAGAGGMYFMSSGHTMARHHGAGMEHDEVNMPGLRGENATAEESAELALMFRKFDTITREVENLPDGIRTVTNSSDPEVMDALVSHSVGMIDRVGQLDDPKILIQSPTLDIFFVRGKDIVSDVSVEDEGLVVIQTSDNPKVVAALQEHAAEVTAMADRGMQAVHEMMAAEGRSHGH</sequence>
<accession>A0A1L9P1Y1</accession>
<dbReference type="Proteomes" id="UP000184514">
    <property type="component" value="Unassembled WGS sequence"/>
</dbReference>